<dbReference type="PROSITE" id="PS51257">
    <property type="entry name" value="PROKAR_LIPOPROTEIN"/>
    <property type="match status" value="1"/>
</dbReference>
<keyword evidence="1" id="KW-0732">Signal</keyword>
<dbReference type="InterPro" id="IPR013211">
    <property type="entry name" value="LVIVD"/>
</dbReference>
<reference evidence="2 3" key="1">
    <citation type="submission" date="2015-04" db="EMBL/GenBank/DDBJ databases">
        <title>Whole genome shotgun sequence of Flavihumibacter petaseus NBRC 106054.</title>
        <authorList>
            <person name="Miyazawa S."/>
            <person name="Hosoyama A."/>
            <person name="Hashimoto M."/>
            <person name="Noguchi M."/>
            <person name="Tsuchikane K."/>
            <person name="Ohji S."/>
            <person name="Yamazoe A."/>
            <person name="Ichikawa N."/>
            <person name="Kimura A."/>
            <person name="Fujita N."/>
        </authorList>
    </citation>
    <scope>NUCLEOTIDE SEQUENCE [LARGE SCALE GENOMIC DNA]</scope>
    <source>
        <strain evidence="2 3">NBRC 106054</strain>
    </source>
</reference>
<feature type="signal peptide" evidence="1">
    <location>
        <begin position="1"/>
        <end position="22"/>
    </location>
</feature>
<gene>
    <name evidence="2" type="ORF">FPE01S_01_00810</name>
</gene>
<dbReference type="SUPFAM" id="SSF63829">
    <property type="entry name" value="Calcium-dependent phosphotriesterase"/>
    <property type="match status" value="1"/>
</dbReference>
<feature type="chain" id="PRO_5002429711" description="LVIVD repeat-containing protein" evidence="1">
    <location>
        <begin position="23"/>
        <end position="255"/>
    </location>
</feature>
<evidence type="ECO:0008006" key="4">
    <source>
        <dbReference type="Google" id="ProtNLM"/>
    </source>
</evidence>
<evidence type="ECO:0000313" key="3">
    <source>
        <dbReference type="Proteomes" id="UP000033121"/>
    </source>
</evidence>
<evidence type="ECO:0000256" key="1">
    <source>
        <dbReference type="SAM" id="SignalP"/>
    </source>
</evidence>
<dbReference type="STRING" id="1220578.FPE01S_01_00810"/>
<organism evidence="2 3">
    <name type="scientific">Flavihumibacter petaseus NBRC 106054</name>
    <dbReference type="NCBI Taxonomy" id="1220578"/>
    <lineage>
        <taxon>Bacteria</taxon>
        <taxon>Pseudomonadati</taxon>
        <taxon>Bacteroidota</taxon>
        <taxon>Chitinophagia</taxon>
        <taxon>Chitinophagales</taxon>
        <taxon>Chitinophagaceae</taxon>
        <taxon>Flavihumibacter</taxon>
    </lineage>
</organism>
<sequence>MKKILSSLVVILILTTMIASCSKDGAGNYAAAPDNNSGNGKSGSMARFTMVGNYLYIVDLSSLKAYDCSDPENPKLSGSTYLSWNIETIYPYQDKLFIGSSNGMYVFSLEDPANPKMEGSVSHVRACDPVIGNDTVAYVTLRSFGNNCGSTTNVLNVYNIKNSAQPVLVNTIEMASPYGLGMSDTALYVCDGTSGLKVYNIANAWQPELVKTISGFDFQDVIPYGDILISHIADGFHFFDISDPLEPVETGVVND</sequence>
<comment type="caution">
    <text evidence="2">The sequence shown here is derived from an EMBL/GenBank/DDBJ whole genome shotgun (WGS) entry which is preliminary data.</text>
</comment>
<dbReference type="Pfam" id="PF08309">
    <property type="entry name" value="LVIVD"/>
    <property type="match status" value="1"/>
</dbReference>
<name>A0A0E9MU24_9BACT</name>
<dbReference type="Proteomes" id="UP000033121">
    <property type="component" value="Unassembled WGS sequence"/>
</dbReference>
<dbReference type="OrthoDB" id="1521841at2"/>
<accession>A0A0E9MU24</accession>
<dbReference type="AlphaFoldDB" id="A0A0E9MU24"/>
<evidence type="ECO:0000313" key="2">
    <source>
        <dbReference type="EMBL" id="GAO41069.1"/>
    </source>
</evidence>
<protein>
    <recommendedName>
        <fullName evidence="4">LVIVD repeat-containing protein</fullName>
    </recommendedName>
</protein>
<proteinExistence type="predicted"/>
<dbReference type="EMBL" id="BBWV01000001">
    <property type="protein sequence ID" value="GAO41069.1"/>
    <property type="molecule type" value="Genomic_DNA"/>
</dbReference>
<dbReference type="RefSeq" id="WP_046366996.1">
    <property type="nucleotide sequence ID" value="NZ_BBWV01000001.1"/>
</dbReference>
<keyword evidence="3" id="KW-1185">Reference proteome</keyword>